<sequence>MSSNTHQQENDKYDLPTPSDPEVKYTQVSTQNMGITSVRHFKASYTDENPTGSRIIIAMHGCPGNHYDFRYLAPPLVQKGFRVIRINLPGFGETEKPDDLQYNPMNLVHFVVNFLSSLNIDKVDMAIAHSFSCTVISNLLVTHPNLVLSLGLISGPGLRPHHSISPFSVVKLLSYLLHFCWLTKVIIGMILPYFYRMLGFKVSRFVKGEIEHTQDIVASLDFALHTKNLQCIRDRNAPVILAYGKNDALIENAIFSGIGQTLGLKTMKELAEISDGQVVENDAVLYELRTRQSRQIVFRNGGHYVQKFHAKYIAEMISQVLNSSNVTASL</sequence>
<dbReference type="CTD" id="6759136"/>
<dbReference type="OMA" id="GCENALM"/>
<dbReference type="PANTHER" id="PTHR47533:SF4">
    <property type="entry name" value="AB HYDROLASE-1 DOMAIN-CONTAINING PROTEIN"/>
    <property type="match status" value="1"/>
</dbReference>
<dbReference type="SUPFAM" id="SSF53474">
    <property type="entry name" value="alpha/beta-Hydrolases"/>
    <property type="match status" value="1"/>
</dbReference>
<dbReference type="InParanoid" id="B3SCG3"/>
<keyword evidence="2" id="KW-0812">Transmembrane</keyword>
<dbReference type="ESTHER" id="triad-b3scg3">
    <property type="family name" value="Duf_1057"/>
</dbReference>
<proteinExistence type="predicted"/>
<dbReference type="KEGG" id="tad:TRIADDRAFT_61960"/>
<dbReference type="Gene3D" id="3.40.50.1820">
    <property type="entry name" value="alpha/beta hydrolase"/>
    <property type="match status" value="1"/>
</dbReference>
<keyword evidence="2" id="KW-0472">Membrane</keyword>
<dbReference type="InterPro" id="IPR029058">
    <property type="entry name" value="AB_hydrolase_fold"/>
</dbReference>
<keyword evidence="2" id="KW-1133">Transmembrane helix</keyword>
<dbReference type="AlphaFoldDB" id="B3SCG3"/>
<gene>
    <name evidence="3" type="ORF">TRIADDRAFT_61960</name>
</gene>
<dbReference type="Pfam" id="PF06342">
    <property type="entry name" value="DUF1057"/>
    <property type="match status" value="1"/>
</dbReference>
<feature type="region of interest" description="Disordered" evidence="1">
    <location>
        <begin position="1"/>
        <end position="22"/>
    </location>
</feature>
<name>B3SCG3_TRIAD</name>
<evidence type="ECO:0000313" key="3">
    <source>
        <dbReference type="EMBL" id="EDV19611.1"/>
    </source>
</evidence>
<dbReference type="HOGENOM" id="CLU_065277_0_0_1"/>
<dbReference type="PhylomeDB" id="B3SCG3"/>
<dbReference type="InterPro" id="IPR000639">
    <property type="entry name" value="Epox_hydrolase-like"/>
</dbReference>
<dbReference type="RefSeq" id="XP_002117944.1">
    <property type="nucleotide sequence ID" value="XM_002117908.1"/>
</dbReference>
<dbReference type="InterPro" id="IPR010463">
    <property type="entry name" value="DUF1057"/>
</dbReference>
<evidence type="ECO:0000256" key="1">
    <source>
        <dbReference type="SAM" id="MobiDB-lite"/>
    </source>
</evidence>
<reference evidence="3 4" key="1">
    <citation type="journal article" date="2008" name="Nature">
        <title>The Trichoplax genome and the nature of placozoans.</title>
        <authorList>
            <person name="Srivastava M."/>
            <person name="Begovic E."/>
            <person name="Chapman J."/>
            <person name="Putnam N.H."/>
            <person name="Hellsten U."/>
            <person name="Kawashima T."/>
            <person name="Kuo A."/>
            <person name="Mitros T."/>
            <person name="Salamov A."/>
            <person name="Carpenter M.L."/>
            <person name="Signorovitch A.Y."/>
            <person name="Moreno M.A."/>
            <person name="Kamm K."/>
            <person name="Grimwood J."/>
            <person name="Schmutz J."/>
            <person name="Shapiro H."/>
            <person name="Grigoriev I.V."/>
            <person name="Buss L.W."/>
            <person name="Schierwater B."/>
            <person name="Dellaporta S.L."/>
            <person name="Rokhsar D.S."/>
        </authorList>
    </citation>
    <scope>NUCLEOTIDE SEQUENCE [LARGE SCALE GENOMIC DNA]</scope>
    <source>
        <strain evidence="3 4">Grell-BS-1999</strain>
    </source>
</reference>
<evidence type="ECO:0000256" key="2">
    <source>
        <dbReference type="SAM" id="Phobius"/>
    </source>
</evidence>
<dbReference type="GO" id="GO:0003824">
    <property type="term" value="F:catalytic activity"/>
    <property type="evidence" value="ECO:0007669"/>
    <property type="project" value="InterPro"/>
</dbReference>
<dbReference type="GeneID" id="6759136"/>
<evidence type="ECO:0000313" key="4">
    <source>
        <dbReference type="Proteomes" id="UP000009022"/>
    </source>
</evidence>
<dbReference type="OrthoDB" id="6431331at2759"/>
<accession>B3SCG3</accession>
<dbReference type="Proteomes" id="UP000009022">
    <property type="component" value="Unassembled WGS sequence"/>
</dbReference>
<dbReference type="eggNOG" id="ENOG502SAAS">
    <property type="taxonomic scope" value="Eukaryota"/>
</dbReference>
<keyword evidence="4" id="KW-1185">Reference proteome</keyword>
<feature type="transmembrane region" description="Helical" evidence="2">
    <location>
        <begin position="172"/>
        <end position="195"/>
    </location>
</feature>
<evidence type="ECO:0008006" key="5">
    <source>
        <dbReference type="Google" id="ProtNLM"/>
    </source>
</evidence>
<organism evidence="3 4">
    <name type="scientific">Trichoplax adhaerens</name>
    <name type="common">Trichoplax reptans</name>
    <dbReference type="NCBI Taxonomy" id="10228"/>
    <lineage>
        <taxon>Eukaryota</taxon>
        <taxon>Metazoa</taxon>
        <taxon>Placozoa</taxon>
        <taxon>Uniplacotomia</taxon>
        <taxon>Trichoplacea</taxon>
        <taxon>Trichoplacidae</taxon>
        <taxon>Trichoplax</taxon>
    </lineage>
</organism>
<dbReference type="PRINTS" id="PR00412">
    <property type="entry name" value="EPOXHYDRLASE"/>
</dbReference>
<protein>
    <recommendedName>
        <fullName evidence="5">AB hydrolase-1 domain-containing protein</fullName>
    </recommendedName>
</protein>
<dbReference type="PANTHER" id="PTHR47533">
    <property type="entry name" value="PROTEIN CBG21859"/>
    <property type="match status" value="1"/>
</dbReference>
<dbReference type="EMBL" id="DS985270">
    <property type="protein sequence ID" value="EDV19611.1"/>
    <property type="molecule type" value="Genomic_DNA"/>
</dbReference>